<dbReference type="AlphaFoldDB" id="A0A4Y2X5Q3"/>
<dbReference type="EMBL" id="BGPR01070801">
    <property type="protein sequence ID" value="GBO44160.1"/>
    <property type="molecule type" value="Genomic_DNA"/>
</dbReference>
<dbReference type="Proteomes" id="UP000499080">
    <property type="component" value="Unassembled WGS sequence"/>
</dbReference>
<dbReference type="OrthoDB" id="6778699at2759"/>
<keyword evidence="2" id="KW-1185">Reference proteome</keyword>
<gene>
    <name evidence="1" type="ORF">AVEN_120300_1</name>
</gene>
<evidence type="ECO:0000313" key="1">
    <source>
        <dbReference type="EMBL" id="GBO44160.1"/>
    </source>
</evidence>
<accession>A0A4Y2X5Q3</accession>
<comment type="caution">
    <text evidence="1">The sequence shown here is derived from an EMBL/GenBank/DDBJ whole genome shotgun (WGS) entry which is preliminary data.</text>
</comment>
<name>A0A4Y2X5Q3_ARAVE</name>
<reference evidence="1 2" key="1">
    <citation type="journal article" date="2019" name="Sci. Rep.">
        <title>Orb-weaving spider Araneus ventricosus genome elucidates the spidroin gene catalogue.</title>
        <authorList>
            <person name="Kono N."/>
            <person name="Nakamura H."/>
            <person name="Ohtoshi R."/>
            <person name="Moran D.A.P."/>
            <person name="Shinohara A."/>
            <person name="Yoshida Y."/>
            <person name="Fujiwara M."/>
            <person name="Mori M."/>
            <person name="Tomita M."/>
            <person name="Arakawa K."/>
        </authorList>
    </citation>
    <scope>NUCLEOTIDE SEQUENCE [LARGE SCALE GENOMIC DNA]</scope>
</reference>
<evidence type="ECO:0000313" key="2">
    <source>
        <dbReference type="Proteomes" id="UP000499080"/>
    </source>
</evidence>
<proteinExistence type="predicted"/>
<protein>
    <submittedName>
        <fullName evidence="1">Uncharacterized protein</fullName>
    </submittedName>
</protein>
<organism evidence="1 2">
    <name type="scientific">Araneus ventricosus</name>
    <name type="common">Orbweaver spider</name>
    <name type="synonym">Epeira ventricosa</name>
    <dbReference type="NCBI Taxonomy" id="182803"/>
    <lineage>
        <taxon>Eukaryota</taxon>
        <taxon>Metazoa</taxon>
        <taxon>Ecdysozoa</taxon>
        <taxon>Arthropoda</taxon>
        <taxon>Chelicerata</taxon>
        <taxon>Arachnida</taxon>
        <taxon>Araneae</taxon>
        <taxon>Araneomorphae</taxon>
        <taxon>Entelegynae</taxon>
        <taxon>Araneoidea</taxon>
        <taxon>Araneidae</taxon>
        <taxon>Araneus</taxon>
    </lineage>
</organism>
<sequence>MRKILFRSVRVPTRFGVCPRKMERDAAPESLLKIISCNCKKGYRSACGCRKVGLMSPCALVLWEKLARTCQISIYLRTALKMKTTRHRQ</sequence>